<feature type="region of interest" description="Disordered" evidence="1">
    <location>
        <begin position="182"/>
        <end position="214"/>
    </location>
</feature>
<proteinExistence type="predicted"/>
<name>A0A2G2Z441_CAPAN</name>
<evidence type="ECO:0000313" key="3">
    <source>
        <dbReference type="Proteomes" id="UP000222542"/>
    </source>
</evidence>
<dbReference type="Gene3D" id="1.10.10.10">
    <property type="entry name" value="Winged helix-like DNA-binding domain superfamily/Winged helix DNA-binding domain"/>
    <property type="match status" value="1"/>
</dbReference>
<dbReference type="EMBL" id="AYRZ02000007">
    <property type="protein sequence ID" value="PHT76681.1"/>
    <property type="molecule type" value="Genomic_DNA"/>
</dbReference>
<keyword evidence="3" id="KW-1185">Reference proteome</keyword>
<dbReference type="Gramene" id="PHT76681">
    <property type="protein sequence ID" value="PHT76681"/>
    <property type="gene ID" value="T459_20203"/>
</dbReference>
<evidence type="ECO:0000313" key="2">
    <source>
        <dbReference type="EMBL" id="PHT76681.1"/>
    </source>
</evidence>
<evidence type="ECO:0000256" key="1">
    <source>
        <dbReference type="SAM" id="MobiDB-lite"/>
    </source>
</evidence>
<dbReference type="STRING" id="4072.A0A2G2Z441"/>
<feature type="compositionally biased region" description="Polar residues" evidence="1">
    <location>
        <begin position="185"/>
        <end position="214"/>
    </location>
</feature>
<reference evidence="2 3" key="2">
    <citation type="journal article" date="2017" name="Genome Biol.">
        <title>New reference genome sequences of hot pepper reveal the massive evolution of plant disease-resistance genes by retroduplication.</title>
        <authorList>
            <person name="Kim S."/>
            <person name="Park J."/>
            <person name="Yeom S.I."/>
            <person name="Kim Y.M."/>
            <person name="Seo E."/>
            <person name="Kim K.T."/>
            <person name="Kim M.S."/>
            <person name="Lee J.M."/>
            <person name="Cheong K."/>
            <person name="Shin H.S."/>
            <person name="Kim S.B."/>
            <person name="Han K."/>
            <person name="Lee J."/>
            <person name="Park M."/>
            <person name="Lee H.A."/>
            <person name="Lee H.Y."/>
            <person name="Lee Y."/>
            <person name="Oh S."/>
            <person name="Lee J.H."/>
            <person name="Choi E."/>
            <person name="Choi E."/>
            <person name="Lee S.E."/>
            <person name="Jeon J."/>
            <person name="Kim H."/>
            <person name="Choi G."/>
            <person name="Song H."/>
            <person name="Lee J."/>
            <person name="Lee S.C."/>
            <person name="Kwon J.K."/>
            <person name="Lee H.Y."/>
            <person name="Koo N."/>
            <person name="Hong Y."/>
            <person name="Kim R.W."/>
            <person name="Kang W.H."/>
            <person name="Huh J.H."/>
            <person name="Kang B.C."/>
            <person name="Yang T.J."/>
            <person name="Lee Y.H."/>
            <person name="Bennetzen J.L."/>
            <person name="Choi D."/>
        </authorList>
    </citation>
    <scope>NUCLEOTIDE SEQUENCE [LARGE SCALE GENOMIC DNA]</scope>
    <source>
        <strain evidence="3">cv. CM334</strain>
    </source>
</reference>
<reference evidence="2 3" key="1">
    <citation type="journal article" date="2014" name="Nat. Genet.">
        <title>Genome sequence of the hot pepper provides insights into the evolution of pungency in Capsicum species.</title>
        <authorList>
            <person name="Kim S."/>
            <person name="Park M."/>
            <person name="Yeom S.I."/>
            <person name="Kim Y.M."/>
            <person name="Lee J.M."/>
            <person name="Lee H.A."/>
            <person name="Seo E."/>
            <person name="Choi J."/>
            <person name="Cheong K."/>
            <person name="Kim K.T."/>
            <person name="Jung K."/>
            <person name="Lee G.W."/>
            <person name="Oh S.K."/>
            <person name="Bae C."/>
            <person name="Kim S.B."/>
            <person name="Lee H.Y."/>
            <person name="Kim S.Y."/>
            <person name="Kim M.S."/>
            <person name="Kang B.C."/>
            <person name="Jo Y.D."/>
            <person name="Yang H.B."/>
            <person name="Jeong H.J."/>
            <person name="Kang W.H."/>
            <person name="Kwon J.K."/>
            <person name="Shin C."/>
            <person name="Lim J.Y."/>
            <person name="Park J.H."/>
            <person name="Huh J.H."/>
            <person name="Kim J.S."/>
            <person name="Kim B.D."/>
            <person name="Cohen O."/>
            <person name="Paran I."/>
            <person name="Suh M.C."/>
            <person name="Lee S.B."/>
            <person name="Kim Y.K."/>
            <person name="Shin Y."/>
            <person name="Noh S.J."/>
            <person name="Park J."/>
            <person name="Seo Y.S."/>
            <person name="Kwon S.Y."/>
            <person name="Kim H.A."/>
            <person name="Park J.M."/>
            <person name="Kim H.J."/>
            <person name="Choi S.B."/>
            <person name="Bosland P.W."/>
            <person name="Reeves G."/>
            <person name="Jo S.H."/>
            <person name="Lee B.W."/>
            <person name="Cho H.T."/>
            <person name="Choi H.S."/>
            <person name="Lee M.S."/>
            <person name="Yu Y."/>
            <person name="Do Choi Y."/>
            <person name="Park B.S."/>
            <person name="van Deynze A."/>
            <person name="Ashrafi H."/>
            <person name="Hill T."/>
            <person name="Kim W.T."/>
            <person name="Pai H.S."/>
            <person name="Ahn H.K."/>
            <person name="Yeam I."/>
            <person name="Giovannoni J.J."/>
            <person name="Rose J.K."/>
            <person name="Sorensen I."/>
            <person name="Lee S.J."/>
            <person name="Kim R.W."/>
            <person name="Choi I.Y."/>
            <person name="Choi B.S."/>
            <person name="Lim J.S."/>
            <person name="Lee Y.H."/>
            <person name="Choi D."/>
        </authorList>
    </citation>
    <scope>NUCLEOTIDE SEQUENCE [LARGE SCALE GENOMIC DNA]</scope>
    <source>
        <strain evidence="3">cv. CM334</strain>
    </source>
</reference>
<comment type="caution">
    <text evidence="2">The sequence shown here is derived from an EMBL/GenBank/DDBJ whole genome shotgun (WGS) entry which is preliminary data.</text>
</comment>
<sequence>MKLSINYLPEKVRECFLDLGAFLENKRIPLDGLINIVGDMYTSYYEISVSQHDLLRDLAIHMSNRDKVNQRRRLVMPRRDMRLPKEWETNVDDPFHVRVISVHTDTNNNKIHKKQLAAFVNWLAEKNKKGKSIQIHVKIKLNCNTDTADENELLLPVPPEAVTIHEFINCYVVPPKQKQERTFDQKASLQRLSTSGSNYSKQFERQTSLQRLSS</sequence>
<accession>A0A2G2Z441</accession>
<dbReference type="AlphaFoldDB" id="A0A2G2Z441"/>
<organism evidence="2 3">
    <name type="scientific">Capsicum annuum</name>
    <name type="common">Capsicum pepper</name>
    <dbReference type="NCBI Taxonomy" id="4072"/>
    <lineage>
        <taxon>Eukaryota</taxon>
        <taxon>Viridiplantae</taxon>
        <taxon>Streptophyta</taxon>
        <taxon>Embryophyta</taxon>
        <taxon>Tracheophyta</taxon>
        <taxon>Spermatophyta</taxon>
        <taxon>Magnoliopsida</taxon>
        <taxon>eudicotyledons</taxon>
        <taxon>Gunneridae</taxon>
        <taxon>Pentapetalae</taxon>
        <taxon>asterids</taxon>
        <taxon>lamiids</taxon>
        <taxon>Solanales</taxon>
        <taxon>Solanaceae</taxon>
        <taxon>Solanoideae</taxon>
        <taxon>Capsiceae</taxon>
        <taxon>Capsicum</taxon>
    </lineage>
</organism>
<protein>
    <submittedName>
        <fullName evidence="2">Uncharacterized protein</fullName>
    </submittedName>
</protein>
<gene>
    <name evidence="2" type="ORF">T459_20203</name>
</gene>
<dbReference type="Proteomes" id="UP000222542">
    <property type="component" value="Unassembled WGS sequence"/>
</dbReference>
<dbReference type="InterPro" id="IPR036388">
    <property type="entry name" value="WH-like_DNA-bd_sf"/>
</dbReference>